<dbReference type="PROSITE" id="PS01199">
    <property type="entry name" value="RIBOSOMAL_L1"/>
    <property type="match status" value="1"/>
</dbReference>
<dbReference type="NCBIfam" id="TIGR01169">
    <property type="entry name" value="rplA_bact"/>
    <property type="match status" value="1"/>
</dbReference>
<keyword evidence="3 9" id="KW-0699">rRNA-binding</keyword>
<proteinExistence type="inferred from homology"/>
<dbReference type="SUPFAM" id="SSF56808">
    <property type="entry name" value="Ribosomal protein L1"/>
    <property type="match status" value="1"/>
</dbReference>
<keyword evidence="6 9" id="KW-0689">Ribosomal protein</keyword>
<evidence type="ECO:0000256" key="3">
    <source>
        <dbReference type="ARBA" id="ARBA00022730"/>
    </source>
</evidence>
<dbReference type="EMBL" id="QRUP01000026">
    <property type="protein sequence ID" value="RGR68692.1"/>
    <property type="molecule type" value="Genomic_DNA"/>
</dbReference>
<dbReference type="GO" id="GO:0000049">
    <property type="term" value="F:tRNA binding"/>
    <property type="evidence" value="ECO:0007669"/>
    <property type="project" value="UniProtKB-KW"/>
</dbReference>
<sequence>MAKRGKKYTEALKQVDTAKLYSLTEAVALAKKINTTKFDASVEISFNLNVDPRHADQQIRGAMVLPNGTGRSQKVLVVTQGAKEQEAKDAGADFVGGKEILEDIKKGWFGFDVIVATPDMMGELGKLGKILGPKGLMPNPKTGTVTMNIANAVNEIKKGKVTYRVDKEGNINVMIGKCSFTDEQLAENAKALYNVIAKARPAAVKGNYMKSITVSTTMGPAIRVAAE</sequence>
<comment type="caution">
    <text evidence="11">The sequence shown here is derived from an EMBL/GenBank/DDBJ whole genome shotgun (WGS) entry which is preliminary data.</text>
</comment>
<keyword evidence="2 9" id="KW-0678">Repressor</keyword>
<keyword evidence="9" id="KW-0820">tRNA-binding</keyword>
<dbReference type="HAMAP" id="MF_01318_B">
    <property type="entry name" value="Ribosomal_uL1_B"/>
    <property type="match status" value="1"/>
</dbReference>
<dbReference type="GeneID" id="83016805"/>
<name>A0A412FKK6_9FIRM</name>
<dbReference type="AlphaFoldDB" id="A0A412FKK6"/>
<dbReference type="InterPro" id="IPR016095">
    <property type="entry name" value="Ribosomal_uL1_3-a/b-sand"/>
</dbReference>
<dbReference type="InterPro" id="IPR028364">
    <property type="entry name" value="Ribosomal_uL1/biogenesis"/>
</dbReference>
<dbReference type="GO" id="GO:0006412">
    <property type="term" value="P:translation"/>
    <property type="evidence" value="ECO:0007669"/>
    <property type="project" value="UniProtKB-UniRule"/>
</dbReference>
<dbReference type="Gene3D" id="3.30.190.20">
    <property type="match status" value="1"/>
</dbReference>
<keyword evidence="7 9" id="KW-0687">Ribonucleoprotein</keyword>
<dbReference type="InterPro" id="IPR023673">
    <property type="entry name" value="Ribosomal_uL1_CS"/>
</dbReference>
<evidence type="ECO:0000256" key="1">
    <source>
        <dbReference type="ARBA" id="ARBA00010531"/>
    </source>
</evidence>
<evidence type="ECO:0000256" key="7">
    <source>
        <dbReference type="ARBA" id="ARBA00023274"/>
    </source>
</evidence>
<keyword evidence="12" id="KW-1185">Reference proteome</keyword>
<dbReference type="Proteomes" id="UP000284178">
    <property type="component" value="Unassembled WGS sequence"/>
</dbReference>
<dbReference type="PANTHER" id="PTHR36427">
    <property type="entry name" value="54S RIBOSOMAL PROTEIN L1, MITOCHONDRIAL"/>
    <property type="match status" value="1"/>
</dbReference>
<keyword evidence="5 9" id="KW-0694">RNA-binding</keyword>
<evidence type="ECO:0000256" key="10">
    <source>
        <dbReference type="RuleBase" id="RU000659"/>
    </source>
</evidence>
<comment type="subunit">
    <text evidence="9">Part of the 50S ribosomal subunit.</text>
</comment>
<keyword evidence="4 9" id="KW-0810">Translation regulation</keyword>
<organism evidence="11 12">
    <name type="scientific">Holdemania filiformis</name>
    <dbReference type="NCBI Taxonomy" id="61171"/>
    <lineage>
        <taxon>Bacteria</taxon>
        <taxon>Bacillati</taxon>
        <taxon>Bacillota</taxon>
        <taxon>Erysipelotrichia</taxon>
        <taxon>Erysipelotrichales</taxon>
        <taxon>Erysipelotrichaceae</taxon>
        <taxon>Holdemania</taxon>
    </lineage>
</organism>
<gene>
    <name evidence="9" type="primary">rplA</name>
    <name evidence="11" type="ORF">DWY25_15515</name>
</gene>
<dbReference type="InterPro" id="IPR002143">
    <property type="entry name" value="Ribosomal_uL1"/>
</dbReference>
<evidence type="ECO:0000256" key="4">
    <source>
        <dbReference type="ARBA" id="ARBA00022845"/>
    </source>
</evidence>
<evidence type="ECO:0000313" key="12">
    <source>
        <dbReference type="Proteomes" id="UP000284178"/>
    </source>
</evidence>
<dbReference type="GO" id="GO:0006417">
    <property type="term" value="P:regulation of translation"/>
    <property type="evidence" value="ECO:0007669"/>
    <property type="project" value="UniProtKB-KW"/>
</dbReference>
<dbReference type="Pfam" id="PF00687">
    <property type="entry name" value="Ribosomal_L1"/>
    <property type="match status" value="1"/>
</dbReference>
<dbReference type="PANTHER" id="PTHR36427:SF3">
    <property type="entry name" value="LARGE RIBOSOMAL SUBUNIT PROTEIN UL1M"/>
    <property type="match status" value="1"/>
</dbReference>
<evidence type="ECO:0000256" key="2">
    <source>
        <dbReference type="ARBA" id="ARBA00022491"/>
    </source>
</evidence>
<dbReference type="RefSeq" id="WP_117895990.1">
    <property type="nucleotide sequence ID" value="NZ_CABJCV010000026.1"/>
</dbReference>
<dbReference type="GO" id="GO:0015934">
    <property type="term" value="C:large ribosomal subunit"/>
    <property type="evidence" value="ECO:0007669"/>
    <property type="project" value="InterPro"/>
</dbReference>
<reference evidence="11 12" key="1">
    <citation type="submission" date="2018-08" db="EMBL/GenBank/DDBJ databases">
        <title>A genome reference for cultivated species of the human gut microbiota.</title>
        <authorList>
            <person name="Zou Y."/>
            <person name="Xue W."/>
            <person name="Luo G."/>
        </authorList>
    </citation>
    <scope>NUCLEOTIDE SEQUENCE [LARGE SCALE GENOMIC DNA]</scope>
    <source>
        <strain evidence="11 12">AF24-29</strain>
    </source>
</reference>
<protein>
    <recommendedName>
        <fullName evidence="8 9">Large ribosomal subunit protein uL1</fullName>
    </recommendedName>
</protein>
<dbReference type="GO" id="GO:0003735">
    <property type="term" value="F:structural constituent of ribosome"/>
    <property type="evidence" value="ECO:0007669"/>
    <property type="project" value="InterPro"/>
</dbReference>
<comment type="function">
    <text evidence="9">Protein L1 is also a translational repressor protein, it controls the translation of the L11 operon by binding to its mRNA.</text>
</comment>
<dbReference type="InterPro" id="IPR005878">
    <property type="entry name" value="Ribosom_uL1_bac-type"/>
</dbReference>
<dbReference type="FunFam" id="3.40.50.790:FF:000001">
    <property type="entry name" value="50S ribosomal protein L1"/>
    <property type="match status" value="1"/>
</dbReference>
<evidence type="ECO:0000256" key="6">
    <source>
        <dbReference type="ARBA" id="ARBA00022980"/>
    </source>
</evidence>
<dbReference type="Gene3D" id="3.40.50.790">
    <property type="match status" value="1"/>
</dbReference>
<evidence type="ECO:0000313" key="11">
    <source>
        <dbReference type="EMBL" id="RGR68692.1"/>
    </source>
</evidence>
<evidence type="ECO:0000256" key="9">
    <source>
        <dbReference type="HAMAP-Rule" id="MF_01318"/>
    </source>
</evidence>
<dbReference type="GO" id="GO:0019843">
    <property type="term" value="F:rRNA binding"/>
    <property type="evidence" value="ECO:0007669"/>
    <property type="project" value="UniProtKB-UniRule"/>
</dbReference>
<dbReference type="PIRSF" id="PIRSF002155">
    <property type="entry name" value="Ribosomal_L1"/>
    <property type="match status" value="1"/>
</dbReference>
<evidence type="ECO:0000256" key="5">
    <source>
        <dbReference type="ARBA" id="ARBA00022884"/>
    </source>
</evidence>
<comment type="function">
    <text evidence="9">Binds directly to 23S rRNA. The L1 stalk is quite mobile in the ribosome, and is involved in E site tRNA release.</text>
</comment>
<evidence type="ECO:0000256" key="8">
    <source>
        <dbReference type="ARBA" id="ARBA00035241"/>
    </source>
</evidence>
<dbReference type="CDD" id="cd00403">
    <property type="entry name" value="Ribosomal_L1"/>
    <property type="match status" value="1"/>
</dbReference>
<accession>A0A412FKK6</accession>
<comment type="similarity">
    <text evidence="1 9 10">Belongs to the universal ribosomal protein uL1 family.</text>
</comment>
<dbReference type="InterPro" id="IPR023674">
    <property type="entry name" value="Ribosomal_uL1-like"/>
</dbReference>